<comment type="subcellular location">
    <subcellularLocation>
        <location evidence="1">Membrane</location>
    </subcellularLocation>
</comment>
<dbReference type="InterPro" id="IPR000276">
    <property type="entry name" value="GPCR_Rhodpsn"/>
</dbReference>
<dbReference type="Gene3D" id="1.20.1070.10">
    <property type="entry name" value="Rhodopsin 7-helix transmembrane proteins"/>
    <property type="match status" value="1"/>
</dbReference>
<evidence type="ECO:0000256" key="1">
    <source>
        <dbReference type="ARBA" id="ARBA00004370"/>
    </source>
</evidence>
<evidence type="ECO:0000256" key="4">
    <source>
        <dbReference type="ARBA" id="ARBA00023136"/>
    </source>
</evidence>
<keyword evidence="2 5" id="KW-0812">Transmembrane</keyword>
<keyword evidence="4 5" id="KW-0472">Membrane</keyword>
<dbReference type="GO" id="GO:0004930">
    <property type="term" value="F:G protein-coupled receptor activity"/>
    <property type="evidence" value="ECO:0007669"/>
    <property type="project" value="InterPro"/>
</dbReference>
<dbReference type="Proteomes" id="UP000762676">
    <property type="component" value="Unassembled WGS sequence"/>
</dbReference>
<evidence type="ECO:0000256" key="3">
    <source>
        <dbReference type="ARBA" id="ARBA00022989"/>
    </source>
</evidence>
<feature type="transmembrane region" description="Helical" evidence="5">
    <location>
        <begin position="24"/>
        <end position="55"/>
    </location>
</feature>
<feature type="transmembrane region" description="Helical" evidence="5">
    <location>
        <begin position="154"/>
        <end position="177"/>
    </location>
</feature>
<comment type="caution">
    <text evidence="7">The sequence shown here is derived from an EMBL/GenBank/DDBJ whole genome shotgun (WGS) entry which is preliminary data.</text>
</comment>
<dbReference type="PROSITE" id="PS50262">
    <property type="entry name" value="G_PROTEIN_RECEP_F1_2"/>
    <property type="match status" value="1"/>
</dbReference>
<dbReference type="InterPro" id="IPR052954">
    <property type="entry name" value="GPCR-Ligand_Int"/>
</dbReference>
<keyword evidence="7" id="KW-0675">Receptor</keyword>
<evidence type="ECO:0000259" key="6">
    <source>
        <dbReference type="PROSITE" id="PS50262"/>
    </source>
</evidence>
<keyword evidence="8" id="KW-1185">Reference proteome</keyword>
<dbReference type="GO" id="GO:0016020">
    <property type="term" value="C:membrane"/>
    <property type="evidence" value="ECO:0007669"/>
    <property type="project" value="UniProtKB-SubCell"/>
</dbReference>
<organism evidence="7 8">
    <name type="scientific">Elysia marginata</name>
    <dbReference type="NCBI Taxonomy" id="1093978"/>
    <lineage>
        <taxon>Eukaryota</taxon>
        <taxon>Metazoa</taxon>
        <taxon>Spiralia</taxon>
        <taxon>Lophotrochozoa</taxon>
        <taxon>Mollusca</taxon>
        <taxon>Gastropoda</taxon>
        <taxon>Heterobranchia</taxon>
        <taxon>Euthyneura</taxon>
        <taxon>Panpulmonata</taxon>
        <taxon>Sacoglossa</taxon>
        <taxon>Placobranchoidea</taxon>
        <taxon>Plakobranchidae</taxon>
        <taxon>Elysia</taxon>
    </lineage>
</organism>
<evidence type="ECO:0000256" key="5">
    <source>
        <dbReference type="SAM" id="Phobius"/>
    </source>
</evidence>
<reference evidence="7 8" key="1">
    <citation type="journal article" date="2021" name="Elife">
        <title>Chloroplast acquisition without the gene transfer in kleptoplastic sea slugs, Plakobranchus ocellatus.</title>
        <authorList>
            <person name="Maeda T."/>
            <person name="Takahashi S."/>
            <person name="Yoshida T."/>
            <person name="Shimamura S."/>
            <person name="Takaki Y."/>
            <person name="Nagai Y."/>
            <person name="Toyoda A."/>
            <person name="Suzuki Y."/>
            <person name="Arimoto A."/>
            <person name="Ishii H."/>
            <person name="Satoh N."/>
            <person name="Nishiyama T."/>
            <person name="Hasebe M."/>
            <person name="Maruyama T."/>
            <person name="Minagawa J."/>
            <person name="Obokata J."/>
            <person name="Shigenobu S."/>
        </authorList>
    </citation>
    <scope>NUCLEOTIDE SEQUENCE [LARGE SCALE GENOMIC DNA]</scope>
</reference>
<evidence type="ECO:0000313" key="7">
    <source>
        <dbReference type="EMBL" id="GFR73113.1"/>
    </source>
</evidence>
<dbReference type="SUPFAM" id="SSF81321">
    <property type="entry name" value="Family A G protein-coupled receptor-like"/>
    <property type="match status" value="1"/>
</dbReference>
<dbReference type="PRINTS" id="PR00237">
    <property type="entry name" value="GPCRRHODOPSN"/>
</dbReference>
<accession>A0AAV4FKE0</accession>
<evidence type="ECO:0000313" key="8">
    <source>
        <dbReference type="Proteomes" id="UP000762676"/>
    </source>
</evidence>
<feature type="transmembrane region" description="Helical" evidence="5">
    <location>
        <begin position="210"/>
        <end position="234"/>
    </location>
</feature>
<feature type="transmembrane region" description="Helical" evidence="5">
    <location>
        <begin position="272"/>
        <end position="296"/>
    </location>
</feature>
<proteinExistence type="predicted"/>
<dbReference type="PROSITE" id="PS51257">
    <property type="entry name" value="PROKAR_LIPOPROTEIN"/>
    <property type="match status" value="1"/>
</dbReference>
<protein>
    <submittedName>
        <fullName evidence="7">Peptide receptor GPCR</fullName>
    </submittedName>
</protein>
<dbReference type="PANTHER" id="PTHR46641">
    <property type="entry name" value="FMRFAMIDE RECEPTOR-RELATED"/>
    <property type="match status" value="1"/>
</dbReference>
<feature type="transmembrane region" description="Helical" evidence="5">
    <location>
        <begin position="308"/>
        <end position="334"/>
    </location>
</feature>
<dbReference type="PANTHER" id="PTHR46641:SF2">
    <property type="entry name" value="FMRFAMIDE RECEPTOR"/>
    <property type="match status" value="1"/>
</dbReference>
<name>A0AAV4FKE0_9GAST</name>
<dbReference type="InterPro" id="IPR017452">
    <property type="entry name" value="GPCR_Rhodpsn_7TM"/>
</dbReference>
<sequence>MDRNANDTISGLVSSNYLTQMQEIFNMVISIIACIIIGMGPVGIAGNILNLIVFLSLGFSETIHMSYVALAISDIGCILTTVWSSLTASTKIVEAILARYRMKTDLVMLANFTVAWPHLALSRTTALLTAWISFERCVCVFLPTRVKLIITPRLTKTVISVLYVIGCCPVVFAYVGFTTEMKFDPVTNFTTLLLFTHKRNQLNTFNQFAFLLYAVVYPVISWVVVAISAVFLILKLKQSARWRDANSRVNIAGSSLVRQKKMFSKEARVTKTVVLIACTFIFCSFPISATVLMGSMGREYSLGGQYRFIMIIFGGISYIFTEFNSSINIAIYALTATKFRSALFGLFQKRR</sequence>
<dbReference type="Pfam" id="PF00001">
    <property type="entry name" value="7tm_1"/>
    <property type="match status" value="1"/>
</dbReference>
<feature type="transmembrane region" description="Helical" evidence="5">
    <location>
        <begin position="67"/>
        <end position="86"/>
    </location>
</feature>
<dbReference type="EMBL" id="BMAT01000780">
    <property type="protein sequence ID" value="GFR73113.1"/>
    <property type="molecule type" value="Genomic_DNA"/>
</dbReference>
<evidence type="ECO:0000256" key="2">
    <source>
        <dbReference type="ARBA" id="ARBA00022692"/>
    </source>
</evidence>
<gene>
    <name evidence="7" type="ORF">ElyMa_000397200</name>
</gene>
<feature type="domain" description="G-protein coupled receptors family 1 profile" evidence="6">
    <location>
        <begin position="46"/>
        <end position="332"/>
    </location>
</feature>
<keyword evidence="3 5" id="KW-1133">Transmembrane helix</keyword>
<dbReference type="AlphaFoldDB" id="A0AAV4FKE0"/>